<keyword evidence="5 8" id="KW-1133">Transmembrane helix</keyword>
<evidence type="ECO:0000256" key="7">
    <source>
        <dbReference type="SAM" id="MobiDB-lite"/>
    </source>
</evidence>
<evidence type="ECO:0000313" key="10">
    <source>
        <dbReference type="EMBL" id="PXA65691.1"/>
    </source>
</evidence>
<feature type="transmembrane region" description="Helical" evidence="8">
    <location>
        <begin position="160"/>
        <end position="178"/>
    </location>
</feature>
<dbReference type="GO" id="GO:0009246">
    <property type="term" value="P:enterobacterial common antigen biosynthetic process"/>
    <property type="evidence" value="ECO:0007669"/>
    <property type="project" value="TreeGrafter"/>
</dbReference>
<feature type="domain" description="Acyltransferase 3" evidence="9">
    <location>
        <begin position="156"/>
        <end position="457"/>
    </location>
</feature>
<comment type="caution">
    <text evidence="10">The sequence shown here is derived from an EMBL/GenBank/DDBJ whole genome shotgun (WGS) entry which is preliminary data.</text>
</comment>
<feature type="compositionally biased region" description="Low complexity" evidence="7">
    <location>
        <begin position="76"/>
        <end position="88"/>
    </location>
</feature>
<dbReference type="PANTHER" id="PTHR40074:SF4">
    <property type="entry name" value="INNER MEMBRANE PROTEIN YCFT"/>
    <property type="match status" value="1"/>
</dbReference>
<dbReference type="Proteomes" id="UP000246722">
    <property type="component" value="Unassembled WGS sequence"/>
</dbReference>
<keyword evidence="11" id="KW-1185">Reference proteome</keyword>
<organism evidence="10 11">
    <name type="scientific">Cryobacterium arcticum</name>
    <dbReference type="NCBI Taxonomy" id="670052"/>
    <lineage>
        <taxon>Bacteria</taxon>
        <taxon>Bacillati</taxon>
        <taxon>Actinomycetota</taxon>
        <taxon>Actinomycetes</taxon>
        <taxon>Micrococcales</taxon>
        <taxon>Microbacteriaceae</taxon>
        <taxon>Cryobacterium</taxon>
    </lineage>
</organism>
<dbReference type="Pfam" id="PF01757">
    <property type="entry name" value="Acyl_transf_3"/>
    <property type="match status" value="1"/>
</dbReference>
<feature type="region of interest" description="Disordered" evidence="7">
    <location>
        <begin position="487"/>
        <end position="510"/>
    </location>
</feature>
<reference evidence="10 11" key="1">
    <citation type="submission" date="2018-05" db="EMBL/GenBank/DDBJ databases">
        <title>Genetic diversity of glacier-inhabiting Cryobacterium bacteria in China and description of Cryobacterium mengkeensis sp. nov. and Arthrobacter glacialis sp. nov.</title>
        <authorList>
            <person name="Liu Q."/>
            <person name="Xin Y.-H."/>
        </authorList>
    </citation>
    <scope>NUCLEOTIDE SEQUENCE [LARGE SCALE GENOMIC DNA]</scope>
    <source>
        <strain evidence="10 11">SK-1</strain>
    </source>
</reference>
<feature type="transmembrane region" description="Helical" evidence="8">
    <location>
        <begin position="271"/>
        <end position="289"/>
    </location>
</feature>
<evidence type="ECO:0000259" key="9">
    <source>
        <dbReference type="Pfam" id="PF01757"/>
    </source>
</evidence>
<keyword evidence="3" id="KW-1003">Cell membrane</keyword>
<dbReference type="EMBL" id="QHLY01000013">
    <property type="protein sequence ID" value="PXA65691.1"/>
    <property type="molecule type" value="Genomic_DNA"/>
</dbReference>
<comment type="subcellular location">
    <subcellularLocation>
        <location evidence="1">Cell membrane</location>
        <topology evidence="1">Multi-pass membrane protein</topology>
    </subcellularLocation>
</comment>
<feature type="transmembrane region" description="Helical" evidence="8">
    <location>
        <begin position="322"/>
        <end position="339"/>
    </location>
</feature>
<gene>
    <name evidence="10" type="ORF">CTB96_19680</name>
</gene>
<accession>A0A317ZNN6</accession>
<sequence>MGGSVDHRRRFRPQNRSRPVLRELPDRGGGRCEHQPRPGRRSPAGLHWSHHPTDLPRPHPPDHPALLRAVHAAAVPGTRAGRRGSAAGPRRHRGRPRPLAQSGCGTHSTPVPLSASADRAANRRPVHGPGRAPPGAAARAGAAVSAVHAPQTVRETWIDVAKGIAIILVVLFHSVMYLEGAGVTGPLARMNPLLDTFRMPLFFFMSGILAAKAITLPFGALFRTRMLRLLYLYVVWVALQTIVLLVVPPISAAPANARPLDLLTLFVRPNSNLWFIYALPLFFALAWLIRRWPPAVQVALTALLAAGFGSTMLHTGTPWDKMGRYLVFFIAAIWLGPRVRRLVPAVRWWHALLATLLYAAVTIVVVRLDLSTVPFVLLATSVLAVTVGITVAAVLGRLAAFDWLRNLGTRTLAIYLVHTFPMILTAAVIVAVAPPLSEGVAVVLPLLLTIAAISLALAVFRYAGAVPGLFDVPVASWVRQRQPRHLRPAGGLITPPLPSPDGSGPGLSKP</sequence>
<dbReference type="GO" id="GO:0005886">
    <property type="term" value="C:plasma membrane"/>
    <property type="evidence" value="ECO:0007669"/>
    <property type="project" value="UniProtKB-SubCell"/>
</dbReference>
<feature type="transmembrane region" description="Helical" evidence="8">
    <location>
        <begin position="412"/>
        <end position="433"/>
    </location>
</feature>
<evidence type="ECO:0000256" key="5">
    <source>
        <dbReference type="ARBA" id="ARBA00022989"/>
    </source>
</evidence>
<evidence type="ECO:0000256" key="6">
    <source>
        <dbReference type="ARBA" id="ARBA00023136"/>
    </source>
</evidence>
<evidence type="ECO:0000256" key="3">
    <source>
        <dbReference type="ARBA" id="ARBA00022475"/>
    </source>
</evidence>
<dbReference type="PANTHER" id="PTHR40074">
    <property type="entry name" value="O-ACETYLTRANSFERASE WECH"/>
    <property type="match status" value="1"/>
</dbReference>
<evidence type="ECO:0000313" key="11">
    <source>
        <dbReference type="Proteomes" id="UP000246722"/>
    </source>
</evidence>
<evidence type="ECO:0000256" key="8">
    <source>
        <dbReference type="SAM" id="Phobius"/>
    </source>
</evidence>
<feature type="compositionally biased region" description="Basic and acidic residues" evidence="7">
    <location>
        <begin position="51"/>
        <end position="62"/>
    </location>
</feature>
<protein>
    <recommendedName>
        <fullName evidence="9">Acyltransferase 3 domain-containing protein</fullName>
    </recommendedName>
</protein>
<evidence type="ECO:0000256" key="1">
    <source>
        <dbReference type="ARBA" id="ARBA00004651"/>
    </source>
</evidence>
<feature type="compositionally biased region" description="Basic and acidic residues" evidence="7">
    <location>
        <begin position="20"/>
        <end position="36"/>
    </location>
</feature>
<comment type="similarity">
    <text evidence="2">Belongs to the acyltransferase 3 family.</text>
</comment>
<feature type="transmembrane region" description="Helical" evidence="8">
    <location>
        <begin position="198"/>
        <end position="222"/>
    </location>
</feature>
<feature type="transmembrane region" description="Helical" evidence="8">
    <location>
        <begin position="439"/>
        <end position="460"/>
    </location>
</feature>
<feature type="transmembrane region" description="Helical" evidence="8">
    <location>
        <begin position="296"/>
        <end position="316"/>
    </location>
</feature>
<name>A0A317ZNN6_9MICO</name>
<keyword evidence="6 8" id="KW-0472">Membrane</keyword>
<feature type="transmembrane region" description="Helical" evidence="8">
    <location>
        <begin position="351"/>
        <end position="370"/>
    </location>
</feature>
<keyword evidence="4 8" id="KW-0812">Transmembrane</keyword>
<feature type="transmembrane region" description="Helical" evidence="8">
    <location>
        <begin position="229"/>
        <end position="251"/>
    </location>
</feature>
<dbReference type="OrthoDB" id="4394033at2"/>
<feature type="compositionally biased region" description="Low complexity" evidence="7">
    <location>
        <begin position="127"/>
        <end position="137"/>
    </location>
</feature>
<feature type="compositionally biased region" description="Low complexity" evidence="7">
    <location>
        <begin position="500"/>
        <end position="510"/>
    </location>
</feature>
<dbReference type="InterPro" id="IPR002656">
    <property type="entry name" value="Acyl_transf_3_dom"/>
</dbReference>
<proteinExistence type="inferred from homology"/>
<dbReference type="AlphaFoldDB" id="A0A317ZNN6"/>
<dbReference type="GO" id="GO:0016413">
    <property type="term" value="F:O-acetyltransferase activity"/>
    <property type="evidence" value="ECO:0007669"/>
    <property type="project" value="TreeGrafter"/>
</dbReference>
<evidence type="ECO:0000256" key="4">
    <source>
        <dbReference type="ARBA" id="ARBA00022692"/>
    </source>
</evidence>
<evidence type="ECO:0000256" key="2">
    <source>
        <dbReference type="ARBA" id="ARBA00007400"/>
    </source>
</evidence>
<feature type="region of interest" description="Disordered" evidence="7">
    <location>
        <begin position="1"/>
        <end position="137"/>
    </location>
</feature>
<feature type="transmembrane region" description="Helical" evidence="8">
    <location>
        <begin position="376"/>
        <end position="400"/>
    </location>
</feature>